<reference evidence="2 3" key="1">
    <citation type="submission" date="2022-03" db="EMBL/GenBank/DDBJ databases">
        <title>Complete genome of Streptomyces rimosus ssp. rimosus R7 (=ATCC 10970).</title>
        <authorList>
            <person name="Beganovic S."/>
            <person name="Ruckert C."/>
            <person name="Busche T."/>
            <person name="Kalinowski J."/>
            <person name="Wittmann C."/>
        </authorList>
    </citation>
    <scope>NUCLEOTIDE SEQUENCE [LARGE SCALE GENOMIC DNA]</scope>
    <source>
        <strain evidence="2 3">R7</strain>
    </source>
</reference>
<dbReference type="SUPFAM" id="SSF47413">
    <property type="entry name" value="lambda repressor-like DNA-binding domains"/>
    <property type="match status" value="1"/>
</dbReference>
<sequence length="102" mass="11297">MFAGSRETFRDWYPGTEEERQDGAALLVARNRAQRLASVRRRRGLTQRQVAVLMGVPVERVAALEQAEPGAVEVRTLAAYVAALSGRLEVIADFDTERLILG</sequence>
<dbReference type="RefSeq" id="WP_003981464.1">
    <property type="nucleotide sequence ID" value="NZ_CP043497.1"/>
</dbReference>
<name>A0ABY3ZCI5_STRRM</name>
<evidence type="ECO:0000313" key="2">
    <source>
        <dbReference type="EMBL" id="UNZ08013.1"/>
    </source>
</evidence>
<organism evidence="2 3">
    <name type="scientific">Streptomyces rimosus subsp. rimosus</name>
    <dbReference type="NCBI Taxonomy" id="132474"/>
    <lineage>
        <taxon>Bacteria</taxon>
        <taxon>Bacillati</taxon>
        <taxon>Actinomycetota</taxon>
        <taxon>Actinomycetes</taxon>
        <taxon>Kitasatosporales</taxon>
        <taxon>Streptomycetaceae</taxon>
        <taxon>Streptomyces</taxon>
    </lineage>
</organism>
<keyword evidence="3" id="KW-1185">Reference proteome</keyword>
<dbReference type="InterPro" id="IPR001387">
    <property type="entry name" value="Cro/C1-type_HTH"/>
</dbReference>
<accession>A0ABY3ZCI5</accession>
<dbReference type="InterPro" id="IPR010982">
    <property type="entry name" value="Lambda_DNA-bd_dom_sf"/>
</dbReference>
<evidence type="ECO:0000259" key="1">
    <source>
        <dbReference type="SMART" id="SM00530"/>
    </source>
</evidence>
<dbReference type="SMART" id="SM00530">
    <property type="entry name" value="HTH_XRE"/>
    <property type="match status" value="1"/>
</dbReference>
<protein>
    <recommendedName>
        <fullName evidence="1">HTH cro/C1-type domain-containing protein</fullName>
    </recommendedName>
</protein>
<proteinExistence type="predicted"/>
<dbReference type="GeneID" id="66852842"/>
<evidence type="ECO:0000313" key="3">
    <source>
        <dbReference type="Proteomes" id="UP000829494"/>
    </source>
</evidence>
<dbReference type="EMBL" id="CP094298">
    <property type="protein sequence ID" value="UNZ08013.1"/>
    <property type="molecule type" value="Genomic_DNA"/>
</dbReference>
<feature type="domain" description="HTH cro/C1-type" evidence="1">
    <location>
        <begin position="35"/>
        <end position="91"/>
    </location>
</feature>
<dbReference type="Gene3D" id="1.10.260.40">
    <property type="entry name" value="lambda repressor-like DNA-binding domains"/>
    <property type="match status" value="1"/>
</dbReference>
<gene>
    <name evidence="2" type="ORF">SRIMR7_38235</name>
</gene>
<dbReference type="CDD" id="cd00093">
    <property type="entry name" value="HTH_XRE"/>
    <property type="match status" value="1"/>
</dbReference>
<dbReference type="Proteomes" id="UP000829494">
    <property type="component" value="Chromosome"/>
</dbReference>